<proteinExistence type="predicted"/>
<accession>A0A061RUD0</accession>
<sequence length="42" mass="4542">AMPVAQIEQRIVGWALLDSATFEPNDFGSEQVTLHASRAGDL</sequence>
<evidence type="ECO:0000313" key="1">
    <source>
        <dbReference type="EMBL" id="JAC76472.1"/>
    </source>
</evidence>
<dbReference type="AlphaFoldDB" id="A0A061RUD0"/>
<gene>
    <name evidence="1" type="ORF">TSPGSL018_20058</name>
</gene>
<feature type="non-terminal residue" evidence="1">
    <location>
        <position position="1"/>
    </location>
</feature>
<name>A0A061RUD0_9CHLO</name>
<organism evidence="1">
    <name type="scientific">Tetraselmis sp. GSL018</name>
    <dbReference type="NCBI Taxonomy" id="582737"/>
    <lineage>
        <taxon>Eukaryota</taxon>
        <taxon>Viridiplantae</taxon>
        <taxon>Chlorophyta</taxon>
        <taxon>core chlorophytes</taxon>
        <taxon>Chlorodendrophyceae</taxon>
        <taxon>Chlorodendrales</taxon>
        <taxon>Chlorodendraceae</taxon>
        <taxon>Tetraselmis</taxon>
    </lineage>
</organism>
<dbReference type="EMBL" id="GBEZ01009098">
    <property type="protein sequence ID" value="JAC76472.1"/>
    <property type="molecule type" value="Transcribed_RNA"/>
</dbReference>
<reference evidence="1" key="1">
    <citation type="submission" date="2014-05" db="EMBL/GenBank/DDBJ databases">
        <title>The transcriptome of the halophilic microalga Tetraselmis sp. GSL018 isolated from the Great Salt Lake, Utah.</title>
        <authorList>
            <person name="Jinkerson R.E."/>
            <person name="D'Adamo S."/>
            <person name="Posewitz M.C."/>
        </authorList>
    </citation>
    <scope>NUCLEOTIDE SEQUENCE</scope>
    <source>
        <strain evidence="1">GSL018</strain>
    </source>
</reference>
<protein>
    <submittedName>
        <fullName evidence="1">Uncharacterized protein</fullName>
    </submittedName>
</protein>